<dbReference type="Proteomes" id="UP000262882">
    <property type="component" value="Unassembled WGS sequence"/>
</dbReference>
<evidence type="ECO:0000313" key="3">
    <source>
        <dbReference type="Proteomes" id="UP000262882"/>
    </source>
</evidence>
<sequence>MEPEAFTSPPVVWLVTEDIHLIRADTITSIGVTGDQLTIWQGDRPTTVVQVNHRPQFSTGYAGILAQQLATAATEPPLDHEGKPFPVVYVWLYLDDAREPCWQVTAAGSNGHSDPPEPPFNARTPS</sequence>
<feature type="region of interest" description="Disordered" evidence="1">
    <location>
        <begin position="105"/>
        <end position="126"/>
    </location>
</feature>
<dbReference type="OrthoDB" id="9842627at2"/>
<organism evidence="2 3">
    <name type="scientific">Actinomadura spongiicola</name>
    <dbReference type="NCBI Taxonomy" id="2303421"/>
    <lineage>
        <taxon>Bacteria</taxon>
        <taxon>Bacillati</taxon>
        <taxon>Actinomycetota</taxon>
        <taxon>Actinomycetes</taxon>
        <taxon>Streptosporangiales</taxon>
        <taxon>Thermomonosporaceae</taxon>
        <taxon>Actinomadura</taxon>
    </lineage>
</organism>
<reference evidence="2 3" key="1">
    <citation type="submission" date="2018-08" db="EMBL/GenBank/DDBJ databases">
        <title>Actinomadura spongicola sp. nov., isolated from marine sponge Leucetta chagosensis.</title>
        <authorList>
            <person name="Li L."/>
            <person name="Lin H.W."/>
        </authorList>
    </citation>
    <scope>NUCLEOTIDE SEQUENCE [LARGE SCALE GENOMIC DNA]</scope>
    <source>
        <strain evidence="2 3">LHW52907</strain>
    </source>
</reference>
<comment type="caution">
    <text evidence="2">The sequence shown here is derived from an EMBL/GenBank/DDBJ whole genome shotgun (WGS) entry which is preliminary data.</text>
</comment>
<evidence type="ECO:0000256" key="1">
    <source>
        <dbReference type="SAM" id="MobiDB-lite"/>
    </source>
</evidence>
<name>A0A372GCY6_9ACTN</name>
<dbReference type="RefSeq" id="WP_117401909.1">
    <property type="nucleotide sequence ID" value="NZ_QVNQ01000007.1"/>
</dbReference>
<dbReference type="EMBL" id="QVNQ01000007">
    <property type="protein sequence ID" value="RFS83210.1"/>
    <property type="molecule type" value="Genomic_DNA"/>
</dbReference>
<keyword evidence="3" id="KW-1185">Reference proteome</keyword>
<dbReference type="AlphaFoldDB" id="A0A372GCY6"/>
<proteinExistence type="predicted"/>
<protein>
    <submittedName>
        <fullName evidence="2">Uncharacterized protein</fullName>
    </submittedName>
</protein>
<gene>
    <name evidence="2" type="ORF">D0T12_23955</name>
</gene>
<accession>A0A372GCY6</accession>
<evidence type="ECO:0000313" key="2">
    <source>
        <dbReference type="EMBL" id="RFS83210.1"/>
    </source>
</evidence>